<dbReference type="EMBL" id="VMTY01000050">
    <property type="protein sequence ID" value="TVU56003.1"/>
    <property type="molecule type" value="Genomic_DNA"/>
</dbReference>
<evidence type="ECO:0000256" key="2">
    <source>
        <dbReference type="ARBA" id="ARBA00022679"/>
    </source>
</evidence>
<reference evidence="9 10" key="1">
    <citation type="submission" date="2019-07" db="EMBL/GenBank/DDBJ databases">
        <title>Draft genome of C. aurimucosum strain 14-2523.</title>
        <authorList>
            <person name="Pacheco L.G.C."/>
            <person name="Aguiar E.R.G.R."/>
            <person name="Navas J."/>
            <person name="Santos C.S."/>
            <person name="Rocha D.J.P.G."/>
        </authorList>
    </citation>
    <scope>NUCLEOTIDE SEQUENCE [LARGE SCALE GENOMIC DNA]</scope>
    <source>
        <strain evidence="9 10">14-2523</strain>
    </source>
</reference>
<dbReference type="Pfam" id="PF02224">
    <property type="entry name" value="Cytidylate_kin"/>
    <property type="match status" value="1"/>
</dbReference>
<dbReference type="GO" id="GO:0036431">
    <property type="term" value="F:dCMP kinase activity"/>
    <property type="evidence" value="ECO:0007669"/>
    <property type="project" value="InterPro"/>
</dbReference>
<dbReference type="InterPro" id="IPR011994">
    <property type="entry name" value="Cytidylate_kinase_dom"/>
</dbReference>
<dbReference type="Proteomes" id="UP000320531">
    <property type="component" value="Unassembled WGS sequence"/>
</dbReference>
<evidence type="ECO:0000259" key="8">
    <source>
        <dbReference type="Pfam" id="PF02224"/>
    </source>
</evidence>
<gene>
    <name evidence="9" type="ORF">FQK23_11015</name>
</gene>
<dbReference type="EC" id="2.7.4.25" evidence="1"/>
<evidence type="ECO:0000313" key="10">
    <source>
        <dbReference type="Proteomes" id="UP000320531"/>
    </source>
</evidence>
<evidence type="ECO:0000256" key="7">
    <source>
        <dbReference type="ARBA" id="ARBA00048478"/>
    </source>
</evidence>
<name>A0A558GGJ8_9CORY</name>
<evidence type="ECO:0000313" key="9">
    <source>
        <dbReference type="EMBL" id="TVU56003.1"/>
    </source>
</evidence>
<comment type="catalytic activity">
    <reaction evidence="6">
        <text>dCMP + ATP = dCDP + ADP</text>
        <dbReference type="Rhea" id="RHEA:25094"/>
        <dbReference type="ChEBI" id="CHEBI:30616"/>
        <dbReference type="ChEBI" id="CHEBI:57566"/>
        <dbReference type="ChEBI" id="CHEBI:58593"/>
        <dbReference type="ChEBI" id="CHEBI:456216"/>
        <dbReference type="EC" id="2.7.4.25"/>
    </reaction>
</comment>
<protein>
    <recommendedName>
        <fullName evidence="1">(d)CMP kinase</fullName>
        <ecNumber evidence="1">2.7.4.25</ecNumber>
    </recommendedName>
</protein>
<feature type="non-terminal residue" evidence="9">
    <location>
        <position position="62"/>
    </location>
</feature>
<accession>A0A558GGJ8</accession>
<sequence length="62" mass="6466">MISNMPDQGLILAVDGPSGTGKSTTCRALAKRLEAKYVDTGAMYRVATLAVLRAGVDPGRLS</sequence>
<dbReference type="SUPFAM" id="SSF52540">
    <property type="entry name" value="P-loop containing nucleoside triphosphate hydrolases"/>
    <property type="match status" value="1"/>
</dbReference>
<evidence type="ECO:0000256" key="1">
    <source>
        <dbReference type="ARBA" id="ARBA00012906"/>
    </source>
</evidence>
<dbReference type="Gene3D" id="3.40.50.300">
    <property type="entry name" value="P-loop containing nucleotide triphosphate hydrolases"/>
    <property type="match status" value="1"/>
</dbReference>
<evidence type="ECO:0000256" key="5">
    <source>
        <dbReference type="ARBA" id="ARBA00022840"/>
    </source>
</evidence>
<keyword evidence="5" id="KW-0067">ATP-binding</keyword>
<proteinExistence type="predicted"/>
<keyword evidence="2" id="KW-0808">Transferase</keyword>
<comment type="catalytic activity">
    <reaction evidence="7">
        <text>CMP + ATP = CDP + ADP</text>
        <dbReference type="Rhea" id="RHEA:11600"/>
        <dbReference type="ChEBI" id="CHEBI:30616"/>
        <dbReference type="ChEBI" id="CHEBI:58069"/>
        <dbReference type="ChEBI" id="CHEBI:60377"/>
        <dbReference type="ChEBI" id="CHEBI:456216"/>
        <dbReference type="EC" id="2.7.4.25"/>
    </reaction>
</comment>
<keyword evidence="3" id="KW-0547">Nucleotide-binding</keyword>
<keyword evidence="4" id="KW-0418">Kinase</keyword>
<comment type="caution">
    <text evidence="9">The sequence shown here is derived from an EMBL/GenBank/DDBJ whole genome shotgun (WGS) entry which is preliminary data.</text>
</comment>
<dbReference type="InterPro" id="IPR027417">
    <property type="entry name" value="P-loop_NTPase"/>
</dbReference>
<dbReference type="GO" id="GO:0005524">
    <property type="term" value="F:ATP binding"/>
    <property type="evidence" value="ECO:0007669"/>
    <property type="project" value="UniProtKB-KW"/>
</dbReference>
<evidence type="ECO:0000256" key="3">
    <source>
        <dbReference type="ARBA" id="ARBA00022741"/>
    </source>
</evidence>
<evidence type="ECO:0000256" key="6">
    <source>
        <dbReference type="ARBA" id="ARBA00047615"/>
    </source>
</evidence>
<feature type="domain" description="Cytidylate kinase" evidence="8">
    <location>
        <begin position="13"/>
        <end position="58"/>
    </location>
</feature>
<dbReference type="AlphaFoldDB" id="A0A558GGJ8"/>
<dbReference type="GO" id="GO:0006139">
    <property type="term" value="P:nucleobase-containing compound metabolic process"/>
    <property type="evidence" value="ECO:0007669"/>
    <property type="project" value="InterPro"/>
</dbReference>
<organism evidence="9 10">
    <name type="scientific">Corynebacterium aurimucosum</name>
    <dbReference type="NCBI Taxonomy" id="169292"/>
    <lineage>
        <taxon>Bacteria</taxon>
        <taxon>Bacillati</taxon>
        <taxon>Actinomycetota</taxon>
        <taxon>Actinomycetes</taxon>
        <taxon>Mycobacteriales</taxon>
        <taxon>Corynebacteriaceae</taxon>
        <taxon>Corynebacterium</taxon>
    </lineage>
</organism>
<evidence type="ECO:0000256" key="4">
    <source>
        <dbReference type="ARBA" id="ARBA00022777"/>
    </source>
</evidence>